<dbReference type="EMBL" id="FOPC01000023">
    <property type="protein sequence ID" value="SFH16724.1"/>
    <property type="molecule type" value="Genomic_DNA"/>
</dbReference>
<feature type="transmembrane region" description="Helical" evidence="1">
    <location>
        <begin position="637"/>
        <end position="657"/>
    </location>
</feature>
<dbReference type="OrthoDB" id="1113021at2"/>
<evidence type="ECO:0000313" key="2">
    <source>
        <dbReference type="EMBL" id="SFH16724.1"/>
    </source>
</evidence>
<feature type="transmembrane region" description="Helical" evidence="1">
    <location>
        <begin position="265"/>
        <end position="287"/>
    </location>
</feature>
<reference evidence="3" key="1">
    <citation type="submission" date="2016-10" db="EMBL/GenBank/DDBJ databases">
        <authorList>
            <person name="Varghese N."/>
            <person name="Submissions S."/>
        </authorList>
    </citation>
    <scope>NUCLEOTIDE SEQUENCE [LARGE SCALE GENOMIC DNA]</scope>
    <source>
        <strain evidence="3">DSM 19315</strain>
    </source>
</reference>
<gene>
    <name evidence="2" type="ORF">SAMN04487988_12310</name>
</gene>
<feature type="transmembrane region" description="Helical" evidence="1">
    <location>
        <begin position="564"/>
        <end position="584"/>
    </location>
</feature>
<sequence length="1191" mass="137679">MEGKKNWGLGIALLLILGLLAMFLLHQSNKNLRELEMRAERNVLLVKRNIQESYSSALEEIRDQYKIRFYSFNGNDAEERFSKSISKDFDWEQLGLGLEKNDRATQKIELRGEYINFEKYDDPKTLDWLSEFEEMPYLFEDPFGLKADRNSEVAIKEDYSLSFNFPISKLIARDEFANTFFDELMVSDSTGLIHYPAKWAGIKLNLKDSLTIKKLGTQVLDISLLDRNYKGYLTDIELEGLRFNILGALSEESMDQAAYQVNNTILVLLLILLAFIFLGIPLLAIYGLSHGDVLTQGTVIRAVFSLLFLLFVFGWTSSYFLSGDQGAFLEEENETIAQIKTKIADLDQIKSIVQGKDSLLSDAPDLIIPKEKLTMNSDGEIISFLVPNSASNSFKPLAQEGVSEFLSIPDREYFQKAGSGSFFISRQFSRKDGKPELVISTKPDTTTVQALTFAIQKDSLRQDSRRKFLVIKEDGSVIHASHSIKVPILKIQDLITEGKWNEMQILLRRNSEQEELTLRMNGNEYSAKVQELDLDQLESPLFLVYFIDTNHSRQFSSIVAIESVLSSLFYLLILGLLLWACMFLKNRTHYNWKRFHYYPLLYNSTHGGIYRKGVWVFSGILMLQLVLIFSIPLNLNLIILFLFFNLLLCFVALWLIYSVVEKDPKQVKNPGIGYSKMIFLFFLCISFIPAFWIYQSHYAFEHQIWKNEIVEENASIETFDPALEVARREMIFSFFEPNEKDLENFAFADRDALNRAGSHIQGKIHLGNPHLFLLFLVLIGLVFAYRFTHGLLYSTFFDIGIKRPPSRINEELQKYFGQESAFEENTLQNTIKPEKFRKHRIFLSGLQSNLIEEWVMINLKLSSEELIVIDCNKSGNEDVEKEYPELKRLARKQTVQAVLIVNIHCLSTKHDLVDQLREWLHEFRPYHLILGSGYSLKQFIKSRYGATEAGSTLEEKQVQITELMSNFLFGYIPIPEAEPEPEEEMDSPSEESSKRISGVLPAMESLSKPYNEKLWNIIFNRNGDSRESKEQKLWSIMIYQRHLKAYFLNLWSELSFEEKKLCYYLAKEGFINPKNVLTLSELIQKGVLYYKDRRGRYYFFDKTFRFFILNNTSRELISAFERDTQDKGNIDGYQWILVSFVILTLGVIAYFNRGLLTQIEAIATTVVGAIGVILNGIRQFIPSFNLKKKKE</sequence>
<feature type="transmembrane region" description="Helical" evidence="1">
    <location>
        <begin position="1157"/>
        <end position="1181"/>
    </location>
</feature>
<keyword evidence="1" id="KW-0812">Transmembrane</keyword>
<feature type="transmembrane region" description="Helical" evidence="1">
    <location>
        <begin position="771"/>
        <end position="793"/>
    </location>
</feature>
<keyword evidence="1" id="KW-1133">Transmembrane helix</keyword>
<feature type="transmembrane region" description="Helical" evidence="1">
    <location>
        <begin position="1132"/>
        <end position="1151"/>
    </location>
</feature>
<evidence type="ECO:0000313" key="3">
    <source>
        <dbReference type="Proteomes" id="UP000199642"/>
    </source>
</evidence>
<dbReference type="RefSeq" id="WP_092794800.1">
    <property type="nucleotide sequence ID" value="NZ_FOPC01000023.1"/>
</dbReference>
<dbReference type="AlphaFoldDB" id="A0A1I2XTC8"/>
<evidence type="ECO:0000256" key="1">
    <source>
        <dbReference type="SAM" id="Phobius"/>
    </source>
</evidence>
<protein>
    <submittedName>
        <fullName evidence="2">Uncharacterized protein</fullName>
    </submittedName>
</protein>
<keyword evidence="1" id="KW-0472">Membrane</keyword>
<feature type="transmembrane region" description="Helical" evidence="1">
    <location>
        <begin position="613"/>
        <end position="631"/>
    </location>
</feature>
<dbReference type="Proteomes" id="UP000199642">
    <property type="component" value="Unassembled WGS sequence"/>
</dbReference>
<organism evidence="2 3">
    <name type="scientific">Algoriphagus hitonicola</name>
    <dbReference type="NCBI Taxonomy" id="435880"/>
    <lineage>
        <taxon>Bacteria</taxon>
        <taxon>Pseudomonadati</taxon>
        <taxon>Bacteroidota</taxon>
        <taxon>Cytophagia</taxon>
        <taxon>Cytophagales</taxon>
        <taxon>Cyclobacteriaceae</taxon>
        <taxon>Algoriphagus</taxon>
    </lineage>
</organism>
<keyword evidence="3" id="KW-1185">Reference proteome</keyword>
<accession>A0A1I2XTC8</accession>
<feature type="transmembrane region" description="Helical" evidence="1">
    <location>
        <begin position="677"/>
        <end position="694"/>
    </location>
</feature>
<feature type="transmembrane region" description="Helical" evidence="1">
    <location>
        <begin position="7"/>
        <end position="25"/>
    </location>
</feature>
<name>A0A1I2XTC8_9BACT</name>
<proteinExistence type="predicted"/>
<feature type="transmembrane region" description="Helical" evidence="1">
    <location>
        <begin position="299"/>
        <end position="321"/>
    </location>
</feature>